<keyword evidence="13" id="KW-0902">Two-component regulatory system</keyword>
<evidence type="ECO:0000256" key="3">
    <source>
        <dbReference type="ARBA" id="ARBA00012438"/>
    </source>
</evidence>
<evidence type="ECO:0000256" key="4">
    <source>
        <dbReference type="ARBA" id="ARBA00022475"/>
    </source>
</evidence>
<feature type="domain" description="Histidine kinase" evidence="16">
    <location>
        <begin position="281"/>
        <end position="483"/>
    </location>
</feature>
<keyword evidence="7" id="KW-0808">Transferase</keyword>
<dbReference type="AlphaFoldDB" id="A0A840VS55"/>
<dbReference type="GO" id="GO:0000155">
    <property type="term" value="F:phosphorelay sensor kinase activity"/>
    <property type="evidence" value="ECO:0007669"/>
    <property type="project" value="InterPro"/>
</dbReference>
<keyword evidence="19" id="KW-1185">Reference proteome</keyword>
<keyword evidence="5" id="KW-0997">Cell inner membrane</keyword>
<keyword evidence="8" id="KW-0812">Transmembrane</keyword>
<dbReference type="InterPro" id="IPR003661">
    <property type="entry name" value="HisK_dim/P_dom"/>
</dbReference>
<dbReference type="InterPro" id="IPR003660">
    <property type="entry name" value="HAMP_dom"/>
</dbReference>
<dbReference type="Gene3D" id="1.10.287.130">
    <property type="match status" value="1"/>
</dbReference>
<protein>
    <recommendedName>
        <fullName evidence="3">histidine kinase</fullName>
        <ecNumber evidence="3">2.7.13.3</ecNumber>
    </recommendedName>
</protein>
<evidence type="ECO:0000256" key="5">
    <source>
        <dbReference type="ARBA" id="ARBA00022519"/>
    </source>
</evidence>
<dbReference type="InterPro" id="IPR036890">
    <property type="entry name" value="HATPase_C_sf"/>
</dbReference>
<dbReference type="InterPro" id="IPR003594">
    <property type="entry name" value="HATPase_dom"/>
</dbReference>
<dbReference type="Proteomes" id="UP000553706">
    <property type="component" value="Unassembled WGS sequence"/>
</dbReference>
<name>A0A840VS55_9PROT</name>
<evidence type="ECO:0000256" key="14">
    <source>
        <dbReference type="ARBA" id="ARBA00023136"/>
    </source>
</evidence>
<comment type="caution">
    <text evidence="18">The sequence shown here is derived from an EMBL/GenBank/DDBJ whole genome shotgun (WGS) entry which is preliminary data.</text>
</comment>
<comment type="subcellular location">
    <subcellularLocation>
        <location evidence="2">Cell inner membrane</location>
        <topology evidence="2">Multi-pass membrane protein</topology>
    </subcellularLocation>
</comment>
<evidence type="ECO:0000256" key="10">
    <source>
        <dbReference type="ARBA" id="ARBA00022777"/>
    </source>
</evidence>
<dbReference type="Pfam" id="PF00672">
    <property type="entry name" value="HAMP"/>
    <property type="match status" value="1"/>
</dbReference>
<feature type="region of interest" description="Disordered" evidence="15">
    <location>
        <begin position="137"/>
        <end position="160"/>
    </location>
</feature>
<evidence type="ECO:0000256" key="8">
    <source>
        <dbReference type="ARBA" id="ARBA00022692"/>
    </source>
</evidence>
<dbReference type="SMART" id="SM00388">
    <property type="entry name" value="HisKA"/>
    <property type="match status" value="1"/>
</dbReference>
<keyword evidence="12" id="KW-1133">Transmembrane helix</keyword>
<dbReference type="CDD" id="cd00082">
    <property type="entry name" value="HisKA"/>
    <property type="match status" value="1"/>
</dbReference>
<keyword evidence="10" id="KW-0418">Kinase</keyword>
<proteinExistence type="predicted"/>
<organism evidence="18 19">
    <name type="scientific">Acidocella aromatica</name>
    <dbReference type="NCBI Taxonomy" id="1303579"/>
    <lineage>
        <taxon>Bacteria</taxon>
        <taxon>Pseudomonadati</taxon>
        <taxon>Pseudomonadota</taxon>
        <taxon>Alphaproteobacteria</taxon>
        <taxon>Acetobacterales</taxon>
        <taxon>Acidocellaceae</taxon>
        <taxon>Acidocella</taxon>
    </lineage>
</organism>
<evidence type="ECO:0000256" key="9">
    <source>
        <dbReference type="ARBA" id="ARBA00022741"/>
    </source>
</evidence>
<dbReference type="SUPFAM" id="SSF47384">
    <property type="entry name" value="Homodimeric domain of signal transducing histidine kinase"/>
    <property type="match status" value="1"/>
</dbReference>
<dbReference type="CDD" id="cd06225">
    <property type="entry name" value="HAMP"/>
    <property type="match status" value="1"/>
</dbReference>
<evidence type="ECO:0000313" key="18">
    <source>
        <dbReference type="EMBL" id="MBB5374160.1"/>
    </source>
</evidence>
<evidence type="ECO:0000256" key="2">
    <source>
        <dbReference type="ARBA" id="ARBA00004429"/>
    </source>
</evidence>
<evidence type="ECO:0000256" key="7">
    <source>
        <dbReference type="ARBA" id="ARBA00022679"/>
    </source>
</evidence>
<dbReference type="RefSeq" id="WP_183267172.1">
    <property type="nucleotide sequence ID" value="NZ_JACHFJ010000012.1"/>
</dbReference>
<feature type="compositionally biased region" description="Pro residues" evidence="15">
    <location>
        <begin position="137"/>
        <end position="152"/>
    </location>
</feature>
<evidence type="ECO:0000256" key="15">
    <source>
        <dbReference type="SAM" id="MobiDB-lite"/>
    </source>
</evidence>
<keyword evidence="14" id="KW-0472">Membrane</keyword>
<dbReference type="Pfam" id="PF02518">
    <property type="entry name" value="HATPase_c"/>
    <property type="match status" value="1"/>
</dbReference>
<dbReference type="PRINTS" id="PR00344">
    <property type="entry name" value="BCTRLSENSOR"/>
</dbReference>
<evidence type="ECO:0000256" key="6">
    <source>
        <dbReference type="ARBA" id="ARBA00022553"/>
    </source>
</evidence>
<keyword evidence="9" id="KW-0547">Nucleotide-binding</keyword>
<keyword evidence="6" id="KW-0597">Phosphoprotein</keyword>
<dbReference type="InterPro" id="IPR050980">
    <property type="entry name" value="2C_sensor_his_kinase"/>
</dbReference>
<keyword evidence="4" id="KW-1003">Cell membrane</keyword>
<dbReference type="PROSITE" id="PS50885">
    <property type="entry name" value="HAMP"/>
    <property type="match status" value="1"/>
</dbReference>
<evidence type="ECO:0000256" key="1">
    <source>
        <dbReference type="ARBA" id="ARBA00000085"/>
    </source>
</evidence>
<dbReference type="PANTHER" id="PTHR44936">
    <property type="entry name" value="SENSOR PROTEIN CREC"/>
    <property type="match status" value="1"/>
</dbReference>
<dbReference type="SMART" id="SM00387">
    <property type="entry name" value="HATPase_c"/>
    <property type="match status" value="1"/>
</dbReference>
<evidence type="ECO:0000313" key="19">
    <source>
        <dbReference type="Proteomes" id="UP000553706"/>
    </source>
</evidence>
<comment type="catalytic activity">
    <reaction evidence="1">
        <text>ATP + protein L-histidine = ADP + protein N-phospho-L-histidine.</text>
        <dbReference type="EC" id="2.7.13.3"/>
    </reaction>
</comment>
<dbReference type="EMBL" id="JACHFJ010000012">
    <property type="protein sequence ID" value="MBB5374160.1"/>
    <property type="molecule type" value="Genomic_DNA"/>
</dbReference>
<sequence length="483" mass="52236">MILFLLTGFAVIQLFGLLIHTVNQVHLQQLEEEQEFATRAVIIYRQIAMAAPEDRAAMLARAPLPKNDKAIISQLPPIDNTFSMPMSARNAIRAAIFDYGVPPPLRPRGLVLRIAGFPPRFIISFGLPDNPFFPGPLPPLPISPNGGPPNGGPPNGGAPLLGMGPPDLGPLDLSSLFPPSAWLTITSTLPPPAPWRSPGFATAFIVMTLLGGVMITWAVRQLLLPVKTLAAAAEALGRDVVNAPPLPERGPAEIVIAAKAFNTMSARVRRFVEDRTFLLTAIGHDLRTPITRLKLRAEYMEDDEQRTKMLADLDEMEAMVAATLAFSRDVTTTEKVTRIDLASLLRTILDDAADGNPDHATALNYTGPEHLPVNARPLALKRALTNLVGNALKYGDAAHVTLHPPAKGVLRIDIEDQGPGIPAEEMERVFEPFRRLETSRNRETGGSGLGMSICRNIIRAHGGDVGLTNLPERGLRVSVTLPV</sequence>
<dbReference type="PANTHER" id="PTHR44936:SF5">
    <property type="entry name" value="SENSOR HISTIDINE KINASE ENVZ"/>
    <property type="match status" value="1"/>
</dbReference>
<accession>A0A840VS55</accession>
<dbReference type="Gene3D" id="3.30.565.10">
    <property type="entry name" value="Histidine kinase-like ATPase, C-terminal domain"/>
    <property type="match status" value="1"/>
</dbReference>
<dbReference type="InterPro" id="IPR005467">
    <property type="entry name" value="His_kinase_dom"/>
</dbReference>
<evidence type="ECO:0000259" key="16">
    <source>
        <dbReference type="PROSITE" id="PS50109"/>
    </source>
</evidence>
<dbReference type="InterPro" id="IPR036097">
    <property type="entry name" value="HisK_dim/P_sf"/>
</dbReference>
<evidence type="ECO:0000256" key="13">
    <source>
        <dbReference type="ARBA" id="ARBA00023012"/>
    </source>
</evidence>
<gene>
    <name evidence="18" type="ORF">HNP71_002430</name>
</gene>
<dbReference type="PROSITE" id="PS50109">
    <property type="entry name" value="HIS_KIN"/>
    <property type="match status" value="1"/>
</dbReference>
<keyword evidence="11" id="KW-0067">ATP-binding</keyword>
<evidence type="ECO:0000256" key="12">
    <source>
        <dbReference type="ARBA" id="ARBA00022989"/>
    </source>
</evidence>
<evidence type="ECO:0000259" key="17">
    <source>
        <dbReference type="PROSITE" id="PS50885"/>
    </source>
</evidence>
<dbReference type="SMART" id="SM00304">
    <property type="entry name" value="HAMP"/>
    <property type="match status" value="1"/>
</dbReference>
<feature type="domain" description="HAMP" evidence="17">
    <location>
        <begin position="220"/>
        <end position="273"/>
    </location>
</feature>
<dbReference type="InterPro" id="IPR004358">
    <property type="entry name" value="Sig_transdc_His_kin-like_C"/>
</dbReference>
<dbReference type="GO" id="GO:0005886">
    <property type="term" value="C:plasma membrane"/>
    <property type="evidence" value="ECO:0007669"/>
    <property type="project" value="UniProtKB-SubCell"/>
</dbReference>
<dbReference type="GO" id="GO:0005524">
    <property type="term" value="F:ATP binding"/>
    <property type="evidence" value="ECO:0007669"/>
    <property type="project" value="UniProtKB-KW"/>
</dbReference>
<reference evidence="18 19" key="1">
    <citation type="submission" date="2020-08" db="EMBL/GenBank/DDBJ databases">
        <title>Genomic Encyclopedia of Type Strains, Phase IV (KMG-IV): sequencing the most valuable type-strain genomes for metagenomic binning, comparative biology and taxonomic classification.</title>
        <authorList>
            <person name="Goeker M."/>
        </authorList>
    </citation>
    <scope>NUCLEOTIDE SEQUENCE [LARGE SCALE GENOMIC DNA]</scope>
    <source>
        <strain evidence="18 19">DSM 27026</strain>
    </source>
</reference>
<dbReference type="SUPFAM" id="SSF55874">
    <property type="entry name" value="ATPase domain of HSP90 chaperone/DNA topoisomerase II/histidine kinase"/>
    <property type="match status" value="1"/>
</dbReference>
<dbReference type="EC" id="2.7.13.3" evidence="3"/>
<evidence type="ECO:0000256" key="11">
    <source>
        <dbReference type="ARBA" id="ARBA00022840"/>
    </source>
</evidence>